<dbReference type="EMBL" id="BPVZ01000058">
    <property type="protein sequence ID" value="GKV21569.1"/>
    <property type="molecule type" value="Genomic_DNA"/>
</dbReference>
<name>A0AAV5KAK2_9ROSI</name>
<sequence>MGDFMACLYTWTLRSKGSHTTSVRCIPYLIILFSIPTGGPIATDCNKITRESTDITREG</sequence>
<evidence type="ECO:0000313" key="1">
    <source>
        <dbReference type="EMBL" id="GKV21569.1"/>
    </source>
</evidence>
<proteinExistence type="predicted"/>
<organism evidence="1 2">
    <name type="scientific">Rubroshorea leprosula</name>
    <dbReference type="NCBI Taxonomy" id="152421"/>
    <lineage>
        <taxon>Eukaryota</taxon>
        <taxon>Viridiplantae</taxon>
        <taxon>Streptophyta</taxon>
        <taxon>Embryophyta</taxon>
        <taxon>Tracheophyta</taxon>
        <taxon>Spermatophyta</taxon>
        <taxon>Magnoliopsida</taxon>
        <taxon>eudicotyledons</taxon>
        <taxon>Gunneridae</taxon>
        <taxon>Pentapetalae</taxon>
        <taxon>rosids</taxon>
        <taxon>malvids</taxon>
        <taxon>Malvales</taxon>
        <taxon>Dipterocarpaceae</taxon>
        <taxon>Rubroshorea</taxon>
    </lineage>
</organism>
<accession>A0AAV5KAK2</accession>
<keyword evidence="2" id="KW-1185">Reference proteome</keyword>
<dbReference type="AlphaFoldDB" id="A0AAV5KAK2"/>
<protein>
    <submittedName>
        <fullName evidence="1">Uncharacterized protein</fullName>
    </submittedName>
</protein>
<comment type="caution">
    <text evidence="1">The sequence shown here is derived from an EMBL/GenBank/DDBJ whole genome shotgun (WGS) entry which is preliminary data.</text>
</comment>
<dbReference type="Proteomes" id="UP001054252">
    <property type="component" value="Unassembled WGS sequence"/>
</dbReference>
<gene>
    <name evidence="1" type="ORF">SLEP1_g31539</name>
</gene>
<reference evidence="1 2" key="1">
    <citation type="journal article" date="2021" name="Commun. Biol.">
        <title>The genome of Shorea leprosula (Dipterocarpaceae) highlights the ecological relevance of drought in aseasonal tropical rainforests.</title>
        <authorList>
            <person name="Ng K.K.S."/>
            <person name="Kobayashi M.J."/>
            <person name="Fawcett J.A."/>
            <person name="Hatakeyama M."/>
            <person name="Paape T."/>
            <person name="Ng C.H."/>
            <person name="Ang C.C."/>
            <person name="Tnah L.H."/>
            <person name="Lee C.T."/>
            <person name="Nishiyama T."/>
            <person name="Sese J."/>
            <person name="O'Brien M.J."/>
            <person name="Copetti D."/>
            <person name="Mohd Noor M.I."/>
            <person name="Ong R.C."/>
            <person name="Putra M."/>
            <person name="Sireger I.Z."/>
            <person name="Indrioko S."/>
            <person name="Kosugi Y."/>
            <person name="Izuno A."/>
            <person name="Isagi Y."/>
            <person name="Lee S.L."/>
            <person name="Shimizu K.K."/>
        </authorList>
    </citation>
    <scope>NUCLEOTIDE SEQUENCE [LARGE SCALE GENOMIC DNA]</scope>
    <source>
        <strain evidence="1">214</strain>
    </source>
</reference>
<evidence type="ECO:0000313" key="2">
    <source>
        <dbReference type="Proteomes" id="UP001054252"/>
    </source>
</evidence>